<evidence type="ECO:0000313" key="1">
    <source>
        <dbReference type="EMBL" id="PON84757.1"/>
    </source>
</evidence>
<dbReference type="AlphaFoldDB" id="A0A2P5EGS2"/>
<sequence>MKPSLASLTPQATTFVHLPVLEHAVTVRTHGPERLILLLFRARAKPRPISTARLSTRFFNSRLVSDFNVVLGLLLRVRKQGPGLEEEIKGLRGEWVPVPPGVHEGYQLRELSPDELAIL</sequence>
<reference evidence="2" key="1">
    <citation type="submission" date="2016-06" db="EMBL/GenBank/DDBJ databases">
        <title>Parallel loss of symbiosis genes in relatives of nitrogen-fixing non-legume Parasponia.</title>
        <authorList>
            <person name="Van Velzen R."/>
            <person name="Holmer R."/>
            <person name="Bu F."/>
            <person name="Rutten L."/>
            <person name="Van Zeijl A."/>
            <person name="Liu W."/>
            <person name="Santuari L."/>
            <person name="Cao Q."/>
            <person name="Sharma T."/>
            <person name="Shen D."/>
            <person name="Roswanjaya Y."/>
            <person name="Wardhani T."/>
            <person name="Kalhor M.S."/>
            <person name="Jansen J."/>
            <person name="Van den Hoogen J."/>
            <person name="Gungor B."/>
            <person name="Hartog M."/>
            <person name="Hontelez J."/>
            <person name="Verver J."/>
            <person name="Yang W.-C."/>
            <person name="Schijlen E."/>
            <person name="Repin R."/>
            <person name="Schilthuizen M."/>
            <person name="Schranz E."/>
            <person name="Heidstra R."/>
            <person name="Miyata K."/>
            <person name="Fedorova E."/>
            <person name="Kohlen W."/>
            <person name="Bisseling T."/>
            <person name="Smit S."/>
            <person name="Geurts R."/>
        </authorList>
    </citation>
    <scope>NUCLEOTIDE SEQUENCE [LARGE SCALE GENOMIC DNA]</scope>
    <source>
        <strain evidence="2">cv. RG33-2</strain>
    </source>
</reference>
<protein>
    <submittedName>
        <fullName evidence="1">Uncharacterized protein</fullName>
    </submittedName>
</protein>
<accession>A0A2P5EGS2</accession>
<comment type="caution">
    <text evidence="1">The sequence shown here is derived from an EMBL/GenBank/DDBJ whole genome shotgun (WGS) entry which is preliminary data.</text>
</comment>
<dbReference type="OrthoDB" id="10277971at2759"/>
<dbReference type="InParanoid" id="A0A2P5EGS2"/>
<keyword evidence="2" id="KW-1185">Reference proteome</keyword>
<organism evidence="1 2">
    <name type="scientific">Trema orientale</name>
    <name type="common">Charcoal tree</name>
    <name type="synonym">Celtis orientalis</name>
    <dbReference type="NCBI Taxonomy" id="63057"/>
    <lineage>
        <taxon>Eukaryota</taxon>
        <taxon>Viridiplantae</taxon>
        <taxon>Streptophyta</taxon>
        <taxon>Embryophyta</taxon>
        <taxon>Tracheophyta</taxon>
        <taxon>Spermatophyta</taxon>
        <taxon>Magnoliopsida</taxon>
        <taxon>eudicotyledons</taxon>
        <taxon>Gunneridae</taxon>
        <taxon>Pentapetalae</taxon>
        <taxon>rosids</taxon>
        <taxon>fabids</taxon>
        <taxon>Rosales</taxon>
        <taxon>Cannabaceae</taxon>
        <taxon>Trema</taxon>
    </lineage>
</organism>
<dbReference type="Proteomes" id="UP000237000">
    <property type="component" value="Unassembled WGS sequence"/>
</dbReference>
<gene>
    <name evidence="1" type="ORF">TorRG33x02_194610</name>
</gene>
<proteinExistence type="predicted"/>
<evidence type="ECO:0000313" key="2">
    <source>
        <dbReference type="Proteomes" id="UP000237000"/>
    </source>
</evidence>
<dbReference type="EMBL" id="JXTC01000157">
    <property type="protein sequence ID" value="PON84757.1"/>
    <property type="molecule type" value="Genomic_DNA"/>
</dbReference>
<name>A0A2P5EGS2_TREOI</name>